<accession>A0A1H2Y3D2</accession>
<reference evidence="3 4" key="1">
    <citation type="submission" date="2016-10" db="EMBL/GenBank/DDBJ databases">
        <authorList>
            <person name="Varghese N."/>
            <person name="Submissions S."/>
        </authorList>
    </citation>
    <scope>NUCLEOTIDE SEQUENCE [LARGE SCALE GENOMIC DNA]</scope>
    <source>
        <strain evidence="3 4">DSM 11449</strain>
    </source>
</reference>
<gene>
    <name evidence="3" type="ORF">SAMN05444420_10699</name>
</gene>
<dbReference type="Gene3D" id="2.160.20.120">
    <property type="match status" value="1"/>
</dbReference>
<dbReference type="InterPro" id="IPR021255">
    <property type="entry name" value="DUF2807"/>
</dbReference>
<dbReference type="Pfam" id="PF10988">
    <property type="entry name" value="DUF2807"/>
    <property type="match status" value="1"/>
</dbReference>
<evidence type="ECO:0000259" key="2">
    <source>
        <dbReference type="Pfam" id="PF10988"/>
    </source>
</evidence>
<protein>
    <submittedName>
        <fullName evidence="3">Auto-transporter adhesin, head GIN domain</fullName>
    </submittedName>
</protein>
<keyword evidence="4" id="KW-1185">Reference proteome</keyword>
<keyword evidence="1" id="KW-0732">Signal</keyword>
<evidence type="ECO:0000313" key="4">
    <source>
        <dbReference type="Proteomes" id="UP000182771"/>
    </source>
</evidence>
<dbReference type="EMBL" id="FNND01000006">
    <property type="protein sequence ID" value="SDW99723.1"/>
    <property type="molecule type" value="Genomic_DNA"/>
</dbReference>
<name>A0A1H2Y3D2_9FLAO</name>
<organism evidence="3 4">
    <name type="scientific">Capnocytophaga granulosa</name>
    <dbReference type="NCBI Taxonomy" id="45242"/>
    <lineage>
        <taxon>Bacteria</taxon>
        <taxon>Pseudomonadati</taxon>
        <taxon>Bacteroidota</taxon>
        <taxon>Flavobacteriia</taxon>
        <taxon>Flavobacteriales</taxon>
        <taxon>Flavobacteriaceae</taxon>
        <taxon>Capnocytophaga</taxon>
    </lineage>
</organism>
<evidence type="ECO:0000313" key="3">
    <source>
        <dbReference type="EMBL" id="SDW99723.1"/>
    </source>
</evidence>
<dbReference type="AlphaFoldDB" id="A0A1H2Y3D2"/>
<feature type="domain" description="Putative auto-transporter adhesin head GIN" evidence="2">
    <location>
        <begin position="39"/>
        <end position="222"/>
    </location>
</feature>
<comment type="caution">
    <text evidence="3">The sequence shown here is derived from an EMBL/GenBank/DDBJ whole genome shotgun (WGS) entry which is preliminary data.</text>
</comment>
<dbReference type="PANTHER" id="PTHR39200:SF1">
    <property type="entry name" value="AUTO-TRANSPORTER ADHESIN HEAD GIN DOMAIN-CONTAINING PROTEIN-RELATED"/>
    <property type="match status" value="1"/>
</dbReference>
<dbReference type="PANTHER" id="PTHR39200">
    <property type="entry name" value="HYPOTHETICAL EXPORTED PROTEIN"/>
    <property type="match status" value="1"/>
</dbReference>
<dbReference type="Proteomes" id="UP000182771">
    <property type="component" value="Unassembled WGS sequence"/>
</dbReference>
<dbReference type="PROSITE" id="PS51257">
    <property type="entry name" value="PROKAR_LIPOPROTEIN"/>
    <property type="match status" value="1"/>
</dbReference>
<feature type="signal peptide" evidence="1">
    <location>
        <begin position="1"/>
        <end position="25"/>
    </location>
</feature>
<evidence type="ECO:0000256" key="1">
    <source>
        <dbReference type="SAM" id="SignalP"/>
    </source>
</evidence>
<sequence length="238" mass="25215">MKKIAFLCACLLLLAGCGRSLPVVKGDSLVISEERKLPAYTQIRLECGADLVLTHGQVGSITIKASQNMAPYVITEVSSGVLTVKMSPDFAYQFTKKLEICIPVDNSLTEIDVHGSGDISSHEQLQVKNLSCKVLGSGDMLLSLQAESLSFSVKGSGDMKIKGTTQDLSVDIAGSGDFDGDALQAKQATASIRGSGDVDLFVTEQLSADIRGSGDITVKGNPKKIDVQTKGSGRVRYQ</sequence>
<feature type="chain" id="PRO_5028982591" evidence="1">
    <location>
        <begin position="26"/>
        <end position="238"/>
    </location>
</feature>
<proteinExistence type="predicted"/>